<dbReference type="RefSeq" id="WP_013932870.1">
    <property type="nucleotide sequence ID" value="NC_015707.1"/>
</dbReference>
<comment type="subcellular location">
    <subcellularLocation>
        <location evidence="1">Cell membrane</location>
        <topology evidence="1">Multi-pass membrane protein</topology>
    </subcellularLocation>
</comment>
<dbReference type="EMBL" id="CP002351">
    <property type="protein sequence ID" value="AEH51658.1"/>
    <property type="molecule type" value="Genomic_DNA"/>
</dbReference>
<dbReference type="eggNOG" id="COG2244">
    <property type="taxonomic scope" value="Bacteria"/>
</dbReference>
<protein>
    <submittedName>
        <fullName evidence="7">Polysaccharide biosynthesis protein</fullName>
    </submittedName>
</protein>
<evidence type="ECO:0000256" key="5">
    <source>
        <dbReference type="ARBA" id="ARBA00023136"/>
    </source>
</evidence>
<evidence type="ECO:0000256" key="4">
    <source>
        <dbReference type="ARBA" id="ARBA00022989"/>
    </source>
</evidence>
<evidence type="ECO:0000313" key="7">
    <source>
        <dbReference type="EMBL" id="AEH51658.1"/>
    </source>
</evidence>
<dbReference type="HOGENOM" id="CLU_022017_7_5_0"/>
<evidence type="ECO:0000256" key="2">
    <source>
        <dbReference type="ARBA" id="ARBA00022475"/>
    </source>
</evidence>
<feature type="transmembrane region" description="Helical" evidence="6">
    <location>
        <begin position="150"/>
        <end position="174"/>
    </location>
</feature>
<dbReference type="Pfam" id="PF01943">
    <property type="entry name" value="Polysacc_synt"/>
    <property type="match status" value="1"/>
</dbReference>
<evidence type="ECO:0000256" key="1">
    <source>
        <dbReference type="ARBA" id="ARBA00004651"/>
    </source>
</evidence>
<feature type="transmembrane region" description="Helical" evidence="6">
    <location>
        <begin position="49"/>
        <end position="69"/>
    </location>
</feature>
<feature type="transmembrane region" description="Helical" evidence="6">
    <location>
        <begin position="361"/>
        <end position="384"/>
    </location>
</feature>
<dbReference type="PATRIC" id="fig|688269.3.peg.1657"/>
<keyword evidence="5 6" id="KW-0472">Membrane</keyword>
<keyword evidence="8" id="KW-1185">Reference proteome</keyword>
<feature type="transmembrane region" description="Helical" evidence="6">
    <location>
        <begin position="81"/>
        <end position="101"/>
    </location>
</feature>
<sequence>MGFDYKKNFIKSYFAFSAGTWVSFFLSFIQVPTVTRIISPEEFGKSTTFQMLLGFLFPLCLFSTHNAFIRHYYAKDENEKSTLLWTSISLPLALVSVTWIFLIVLEKKVNSFVAGNSQGKVPALLGIALFLSVFQLYNETLLRLENKGKYYSLVQISKSLSNFLIIIVLTFLGLRTYETLILATLGSVFMGLLIGLPFKAKYWLKPKFDSKEFVNIVKYSAPLVFASLSYQALIFTDRFMLRLFTTFEEVGFYSASYKLVSLTTLITAGYSNFWGPYALRLYHENAENNKQIFRKMFNFVAFGMITVSIVFISAKDIVFLLLGSTYRTAAQISPFLLLYPTLIMMAFTVARGIEFAKKTHWFIVSDFSALIANVFGNLALIPLFGAKGAAISTGLSMIIVFAIEGWASNKFYPVGYDFKRAYLSISILVFVAFVNTFFNTFSGVTSGLIGLGLVVLIYKDVFSMLLRDVRKLKKYLLSRLKEMINQ</sequence>
<dbReference type="AlphaFoldDB" id="F7YVK3"/>
<feature type="transmembrane region" description="Helical" evidence="6">
    <location>
        <begin position="121"/>
        <end position="138"/>
    </location>
</feature>
<dbReference type="STRING" id="688269.Theth_1607"/>
<feature type="transmembrane region" description="Helical" evidence="6">
    <location>
        <begin position="390"/>
        <end position="409"/>
    </location>
</feature>
<dbReference type="PANTHER" id="PTHR30250:SF11">
    <property type="entry name" value="O-ANTIGEN TRANSPORTER-RELATED"/>
    <property type="match status" value="1"/>
</dbReference>
<dbReference type="GO" id="GO:0005886">
    <property type="term" value="C:plasma membrane"/>
    <property type="evidence" value="ECO:0007669"/>
    <property type="project" value="UniProtKB-SubCell"/>
</dbReference>
<proteinExistence type="predicted"/>
<name>F7YVK3_9THEM</name>
<feature type="transmembrane region" description="Helical" evidence="6">
    <location>
        <begin position="180"/>
        <end position="204"/>
    </location>
</feature>
<feature type="transmembrane region" description="Helical" evidence="6">
    <location>
        <begin position="12"/>
        <end position="29"/>
    </location>
</feature>
<dbReference type="InterPro" id="IPR050833">
    <property type="entry name" value="Poly_Biosynth_Transport"/>
</dbReference>
<keyword evidence="2" id="KW-1003">Cell membrane</keyword>
<evidence type="ECO:0000256" key="3">
    <source>
        <dbReference type="ARBA" id="ARBA00022692"/>
    </source>
</evidence>
<accession>F7YVK3</accession>
<feature type="transmembrane region" description="Helical" evidence="6">
    <location>
        <begin position="421"/>
        <end position="438"/>
    </location>
</feature>
<reference evidence="7 8" key="1">
    <citation type="submission" date="2010-11" db="EMBL/GenBank/DDBJ databases">
        <title>The complete genome of Thermotoga thermarum DSM 5069.</title>
        <authorList>
            <consortium name="US DOE Joint Genome Institute (JGI-PGF)"/>
            <person name="Lucas S."/>
            <person name="Copeland A."/>
            <person name="Lapidus A."/>
            <person name="Bruce D."/>
            <person name="Goodwin L."/>
            <person name="Pitluck S."/>
            <person name="Kyrpides N."/>
            <person name="Mavromatis K."/>
            <person name="Ivanova N."/>
            <person name="Zeytun A."/>
            <person name="Brettin T."/>
            <person name="Detter J.C."/>
            <person name="Tapia R."/>
            <person name="Han C."/>
            <person name="Land M."/>
            <person name="Hauser L."/>
            <person name="Markowitz V."/>
            <person name="Cheng J.-F."/>
            <person name="Hugenholtz P."/>
            <person name="Woyke T."/>
            <person name="Wu D."/>
            <person name="Spring S."/>
            <person name="Schroeder M."/>
            <person name="Brambilla E."/>
            <person name="Klenk H.-P."/>
            <person name="Eisen J.A."/>
        </authorList>
    </citation>
    <scope>NUCLEOTIDE SEQUENCE [LARGE SCALE GENOMIC DNA]</scope>
    <source>
        <strain evidence="7 8">DSM 5069</strain>
    </source>
</reference>
<gene>
    <name evidence="7" type="ORF">Theth_1607</name>
</gene>
<keyword evidence="4 6" id="KW-1133">Transmembrane helix</keyword>
<feature type="transmembrane region" description="Helical" evidence="6">
    <location>
        <begin position="216"/>
        <end position="235"/>
    </location>
</feature>
<dbReference type="OrthoDB" id="6017905at2"/>
<feature type="transmembrane region" description="Helical" evidence="6">
    <location>
        <begin position="444"/>
        <end position="466"/>
    </location>
</feature>
<dbReference type="PANTHER" id="PTHR30250">
    <property type="entry name" value="PST FAMILY PREDICTED COLANIC ACID TRANSPORTER"/>
    <property type="match status" value="1"/>
</dbReference>
<dbReference type="InterPro" id="IPR002797">
    <property type="entry name" value="Polysacc_synth"/>
</dbReference>
<feature type="transmembrane region" description="Helical" evidence="6">
    <location>
        <begin position="328"/>
        <end position="349"/>
    </location>
</feature>
<evidence type="ECO:0000313" key="8">
    <source>
        <dbReference type="Proteomes" id="UP000006804"/>
    </source>
</evidence>
<dbReference type="KEGG" id="tta:Theth_1607"/>
<feature type="transmembrane region" description="Helical" evidence="6">
    <location>
        <begin position="296"/>
        <end position="322"/>
    </location>
</feature>
<feature type="transmembrane region" description="Helical" evidence="6">
    <location>
        <begin position="255"/>
        <end position="275"/>
    </location>
</feature>
<dbReference type="Proteomes" id="UP000006804">
    <property type="component" value="Chromosome"/>
</dbReference>
<organism evidence="7 8">
    <name type="scientific">Pseudothermotoga thermarum DSM 5069</name>
    <dbReference type="NCBI Taxonomy" id="688269"/>
    <lineage>
        <taxon>Bacteria</taxon>
        <taxon>Thermotogati</taxon>
        <taxon>Thermotogota</taxon>
        <taxon>Thermotogae</taxon>
        <taxon>Thermotogales</taxon>
        <taxon>Thermotogaceae</taxon>
        <taxon>Pseudothermotoga</taxon>
    </lineage>
</organism>
<evidence type="ECO:0000256" key="6">
    <source>
        <dbReference type="SAM" id="Phobius"/>
    </source>
</evidence>
<keyword evidence="3 6" id="KW-0812">Transmembrane</keyword>